<evidence type="ECO:0000256" key="1">
    <source>
        <dbReference type="SAM" id="MobiDB-lite"/>
    </source>
</evidence>
<accession>A0A4U8USY1</accession>
<name>A0A4U8USY1_STECR</name>
<protein>
    <recommendedName>
        <fullName evidence="2">Smr domain-containing protein</fullName>
    </recommendedName>
</protein>
<dbReference type="EMBL" id="AZBU02000001">
    <property type="protein sequence ID" value="TMS36356.1"/>
    <property type="molecule type" value="Genomic_DNA"/>
</dbReference>
<dbReference type="GO" id="GO:0004519">
    <property type="term" value="F:endonuclease activity"/>
    <property type="evidence" value="ECO:0007669"/>
    <property type="project" value="TreeGrafter"/>
</dbReference>
<feature type="domain" description="Smr" evidence="2">
    <location>
        <begin position="193"/>
        <end position="273"/>
    </location>
</feature>
<keyword evidence="4" id="KW-1185">Reference proteome</keyword>
<dbReference type="InterPro" id="IPR052772">
    <property type="entry name" value="Endo/PolyKinase_Domain-Protein"/>
</dbReference>
<dbReference type="GO" id="GO:0005634">
    <property type="term" value="C:nucleus"/>
    <property type="evidence" value="ECO:0007669"/>
    <property type="project" value="TreeGrafter"/>
</dbReference>
<reference evidence="3 4" key="2">
    <citation type="journal article" date="2019" name="G3 (Bethesda)">
        <title>Hybrid Assembly of the Genome of the Entomopathogenic Nematode Steinernema carpocapsae Identifies the X-Chromosome.</title>
        <authorList>
            <person name="Serra L."/>
            <person name="Macchietto M."/>
            <person name="Macias-Munoz A."/>
            <person name="McGill C.J."/>
            <person name="Rodriguez I.M."/>
            <person name="Rodriguez B."/>
            <person name="Murad R."/>
            <person name="Mortazavi A."/>
        </authorList>
    </citation>
    <scope>NUCLEOTIDE SEQUENCE [LARGE SCALE GENOMIC DNA]</scope>
    <source>
        <strain evidence="3 4">ALL</strain>
    </source>
</reference>
<dbReference type="InterPro" id="IPR002625">
    <property type="entry name" value="Smr_dom"/>
</dbReference>
<sequence>MNDQMLALELHTKLKAATRDSLLTTTDYAAYRRLCQEFEHLKDRVDCWDLFLSNDYSYEATRETLRIFASEHEEQPSTAEISMSKVVQSGSDSEWQSVSPRQKSEAKPRPKNPTFTDVQEHAMEFMDESRKNHEMHREFMAKASKHAGNKKTPGAAEYYRQEAKKYKVEAERQLAMAHDILYDYNMTAEGTTIDLHLLNVQNAISLLKLKLSQLDREARFRSKPSNKRLSVVTGYGKSNGGNCRVKPAVENWLKRNNYQYNWDNKGCLQVICK</sequence>
<dbReference type="Proteomes" id="UP000298663">
    <property type="component" value="Unassembled WGS sequence"/>
</dbReference>
<comment type="caution">
    <text evidence="3">The sequence shown here is derived from an EMBL/GenBank/DDBJ whole genome shotgun (WGS) entry which is preliminary data.</text>
</comment>
<dbReference type="Gene3D" id="3.30.1370.110">
    <property type="match status" value="1"/>
</dbReference>
<evidence type="ECO:0000259" key="2">
    <source>
        <dbReference type="PROSITE" id="PS50828"/>
    </source>
</evidence>
<feature type="compositionally biased region" description="Polar residues" evidence="1">
    <location>
        <begin position="76"/>
        <end position="101"/>
    </location>
</feature>
<evidence type="ECO:0000313" key="3">
    <source>
        <dbReference type="EMBL" id="TMS36356.1"/>
    </source>
</evidence>
<dbReference type="InterPro" id="IPR036063">
    <property type="entry name" value="Smr_dom_sf"/>
</dbReference>
<dbReference type="PROSITE" id="PS50828">
    <property type="entry name" value="SMR"/>
    <property type="match status" value="1"/>
</dbReference>
<feature type="region of interest" description="Disordered" evidence="1">
    <location>
        <begin position="71"/>
        <end position="118"/>
    </location>
</feature>
<evidence type="ECO:0000313" key="4">
    <source>
        <dbReference type="Proteomes" id="UP000298663"/>
    </source>
</evidence>
<dbReference type="PANTHER" id="PTHR46535">
    <property type="entry name" value="NEDD4-BINDING PROTEIN 2"/>
    <property type="match status" value="1"/>
</dbReference>
<organism evidence="3 4">
    <name type="scientific">Steinernema carpocapsae</name>
    <name type="common">Entomopathogenic nematode</name>
    <dbReference type="NCBI Taxonomy" id="34508"/>
    <lineage>
        <taxon>Eukaryota</taxon>
        <taxon>Metazoa</taxon>
        <taxon>Ecdysozoa</taxon>
        <taxon>Nematoda</taxon>
        <taxon>Chromadorea</taxon>
        <taxon>Rhabditida</taxon>
        <taxon>Tylenchina</taxon>
        <taxon>Panagrolaimomorpha</taxon>
        <taxon>Strongyloidoidea</taxon>
        <taxon>Steinernematidae</taxon>
        <taxon>Steinernema</taxon>
    </lineage>
</organism>
<dbReference type="PANTHER" id="PTHR46535:SF1">
    <property type="entry name" value="NEDD4-BINDING PROTEIN 2"/>
    <property type="match status" value="1"/>
</dbReference>
<proteinExistence type="predicted"/>
<dbReference type="SUPFAM" id="SSF160443">
    <property type="entry name" value="SMR domain-like"/>
    <property type="match status" value="1"/>
</dbReference>
<gene>
    <name evidence="3" type="ORF">L596_003542</name>
</gene>
<dbReference type="OrthoDB" id="5866651at2759"/>
<dbReference type="AlphaFoldDB" id="A0A4U8USY1"/>
<reference evidence="3 4" key="1">
    <citation type="journal article" date="2015" name="Genome Biol.">
        <title>Comparative genomics of Steinernema reveals deeply conserved gene regulatory networks.</title>
        <authorList>
            <person name="Dillman A.R."/>
            <person name="Macchietto M."/>
            <person name="Porter C.F."/>
            <person name="Rogers A."/>
            <person name="Williams B."/>
            <person name="Antoshechkin I."/>
            <person name="Lee M.M."/>
            <person name="Goodwin Z."/>
            <person name="Lu X."/>
            <person name="Lewis E.E."/>
            <person name="Goodrich-Blair H."/>
            <person name="Stock S.P."/>
            <person name="Adams B.J."/>
            <person name="Sternberg P.W."/>
            <person name="Mortazavi A."/>
        </authorList>
    </citation>
    <scope>NUCLEOTIDE SEQUENCE [LARGE SCALE GENOMIC DNA]</scope>
    <source>
        <strain evidence="3 4">ALL</strain>
    </source>
</reference>
<dbReference type="STRING" id="34508.A0A4U8USY1"/>